<evidence type="ECO:0000256" key="1">
    <source>
        <dbReference type="SAM" id="MobiDB-lite"/>
    </source>
</evidence>
<dbReference type="SUPFAM" id="SSF56399">
    <property type="entry name" value="ADP-ribosylation"/>
    <property type="match status" value="1"/>
</dbReference>
<dbReference type="AlphaFoldDB" id="A0A6A4HL88"/>
<dbReference type="Gene3D" id="3.90.228.10">
    <property type="match status" value="1"/>
</dbReference>
<dbReference type="PANTHER" id="PTHR45740:SF6">
    <property type="entry name" value="PROTEIN MONO-ADP-RIBOSYLTRANSFERASE PARP12"/>
    <property type="match status" value="1"/>
</dbReference>
<dbReference type="InterPro" id="IPR012317">
    <property type="entry name" value="Poly(ADP-ribose)pol_cat_dom"/>
</dbReference>
<gene>
    <name evidence="3" type="ORF">BT96DRAFT_920875</name>
</gene>
<feature type="compositionally biased region" description="Low complexity" evidence="1">
    <location>
        <begin position="44"/>
        <end position="53"/>
    </location>
</feature>
<evidence type="ECO:0000313" key="3">
    <source>
        <dbReference type="EMBL" id="KAE9398331.1"/>
    </source>
</evidence>
<protein>
    <submittedName>
        <fullName evidence="3">ADP-ribosylation</fullName>
    </submittedName>
</protein>
<feature type="domain" description="PARP catalytic" evidence="2">
    <location>
        <begin position="174"/>
        <end position="284"/>
    </location>
</feature>
<feature type="compositionally biased region" description="Basic residues" evidence="1">
    <location>
        <begin position="416"/>
        <end position="426"/>
    </location>
</feature>
<dbReference type="GO" id="GO:1990404">
    <property type="term" value="F:NAD+-protein mono-ADP-ribosyltransferase activity"/>
    <property type="evidence" value="ECO:0007669"/>
    <property type="project" value="TreeGrafter"/>
</dbReference>
<evidence type="ECO:0000313" key="4">
    <source>
        <dbReference type="Proteomes" id="UP000799118"/>
    </source>
</evidence>
<sequence>MNFIDLTVDSDDEKPTDPFRSSKDIESNDDSDIELLEIAPVQESSSSGTSARSALPAVAGEHPASFHSSNKLKLDSISSQKQSGGGKRSSGPKAGPSSALIDEDARFARRLQAQERKEYRELMRGLAKKKEGIVFRTVINAADGTLEDGSPAHPDDLARFEPWKQLFQTTELGGYKLKRFHWIVNYELEQRFEEAKQSLIGMEGVDDTQELSLFHGTPAPNIDSILEGGFRIGGTRGQRIVNGKALGYGIYLAQDASTSCCYAADANKIFACRVFPGRITNDRMYSNKPPKTQNPVNEMYHTYTTGSIYVARYASLVLPCYMIEFEFEQPDYNRLMKIGMAPGGNYGVGLAGVFGGGGIPPPPPPAPGNPGIYNQLYQGMMDAMALAAQPGGNVLGGAGIMSPPQVPPAVPQPIASKKRKTTKVKAKKEVLGGSRPANRSRR</sequence>
<evidence type="ECO:0000259" key="2">
    <source>
        <dbReference type="Pfam" id="PF00644"/>
    </source>
</evidence>
<proteinExistence type="predicted"/>
<organism evidence="3 4">
    <name type="scientific">Gymnopus androsaceus JB14</name>
    <dbReference type="NCBI Taxonomy" id="1447944"/>
    <lineage>
        <taxon>Eukaryota</taxon>
        <taxon>Fungi</taxon>
        <taxon>Dikarya</taxon>
        <taxon>Basidiomycota</taxon>
        <taxon>Agaricomycotina</taxon>
        <taxon>Agaricomycetes</taxon>
        <taxon>Agaricomycetidae</taxon>
        <taxon>Agaricales</taxon>
        <taxon>Marasmiineae</taxon>
        <taxon>Omphalotaceae</taxon>
        <taxon>Gymnopus</taxon>
    </lineage>
</organism>
<dbReference type="PANTHER" id="PTHR45740">
    <property type="entry name" value="POLY [ADP-RIBOSE] POLYMERASE"/>
    <property type="match status" value="1"/>
</dbReference>
<feature type="compositionally biased region" description="Low complexity" evidence="1">
    <location>
        <begin position="89"/>
        <end position="99"/>
    </location>
</feature>
<name>A0A6A4HL88_9AGAR</name>
<dbReference type="InterPro" id="IPR051712">
    <property type="entry name" value="ARTD-AVP"/>
</dbReference>
<dbReference type="Proteomes" id="UP000799118">
    <property type="component" value="Unassembled WGS sequence"/>
</dbReference>
<dbReference type="Pfam" id="PF00644">
    <property type="entry name" value="PARP"/>
    <property type="match status" value="1"/>
</dbReference>
<dbReference type="EMBL" id="ML769484">
    <property type="protein sequence ID" value="KAE9398331.1"/>
    <property type="molecule type" value="Genomic_DNA"/>
</dbReference>
<feature type="compositionally biased region" description="Basic and acidic residues" evidence="1">
    <location>
        <begin position="13"/>
        <end position="26"/>
    </location>
</feature>
<dbReference type="OrthoDB" id="10256774at2759"/>
<feature type="region of interest" description="Disordered" evidence="1">
    <location>
        <begin position="1"/>
        <end position="105"/>
    </location>
</feature>
<reference evidence="3" key="1">
    <citation type="journal article" date="2019" name="Environ. Microbiol.">
        <title>Fungal ecological strategies reflected in gene transcription - a case study of two litter decomposers.</title>
        <authorList>
            <person name="Barbi F."/>
            <person name="Kohler A."/>
            <person name="Barry K."/>
            <person name="Baskaran P."/>
            <person name="Daum C."/>
            <person name="Fauchery L."/>
            <person name="Ihrmark K."/>
            <person name="Kuo A."/>
            <person name="LaButti K."/>
            <person name="Lipzen A."/>
            <person name="Morin E."/>
            <person name="Grigoriev I.V."/>
            <person name="Henrissat B."/>
            <person name="Lindahl B."/>
            <person name="Martin F."/>
        </authorList>
    </citation>
    <scope>NUCLEOTIDE SEQUENCE</scope>
    <source>
        <strain evidence="3">JB14</strain>
    </source>
</reference>
<dbReference type="GO" id="GO:0003950">
    <property type="term" value="F:NAD+ poly-ADP-ribosyltransferase activity"/>
    <property type="evidence" value="ECO:0007669"/>
    <property type="project" value="InterPro"/>
</dbReference>
<feature type="region of interest" description="Disordered" evidence="1">
    <location>
        <begin position="399"/>
        <end position="442"/>
    </location>
</feature>
<keyword evidence="4" id="KW-1185">Reference proteome</keyword>
<dbReference type="GO" id="GO:0005634">
    <property type="term" value="C:nucleus"/>
    <property type="evidence" value="ECO:0007669"/>
    <property type="project" value="TreeGrafter"/>
</dbReference>
<accession>A0A6A4HL88</accession>